<organism evidence="2 3">
    <name type="scientific">Neobacillus pocheonensis</name>
    <dbReference type="NCBI Taxonomy" id="363869"/>
    <lineage>
        <taxon>Bacteria</taxon>
        <taxon>Bacillati</taxon>
        <taxon>Bacillota</taxon>
        <taxon>Bacilli</taxon>
        <taxon>Bacillales</taxon>
        <taxon>Bacillaceae</taxon>
        <taxon>Neobacillus</taxon>
    </lineage>
</organism>
<dbReference type="Proteomes" id="UP001523262">
    <property type="component" value="Unassembled WGS sequence"/>
</dbReference>
<feature type="transmembrane region" description="Helical" evidence="1">
    <location>
        <begin position="51"/>
        <end position="69"/>
    </location>
</feature>
<keyword evidence="1" id="KW-1133">Transmembrane helix</keyword>
<dbReference type="EMBL" id="JAMQCR010000001">
    <property type="protein sequence ID" value="MCM2531655.1"/>
    <property type="molecule type" value="Genomic_DNA"/>
</dbReference>
<keyword evidence="1" id="KW-0812">Transmembrane</keyword>
<accession>A0ABT0W868</accession>
<name>A0ABT0W868_9BACI</name>
<feature type="transmembrane region" description="Helical" evidence="1">
    <location>
        <begin position="5"/>
        <end position="22"/>
    </location>
</feature>
<evidence type="ECO:0000313" key="2">
    <source>
        <dbReference type="EMBL" id="MCM2531655.1"/>
    </source>
</evidence>
<dbReference type="Pfam" id="PF11117">
    <property type="entry name" value="DUF2626"/>
    <property type="match status" value="1"/>
</dbReference>
<keyword evidence="1" id="KW-0472">Membrane</keyword>
<dbReference type="InterPro" id="IPR020254">
    <property type="entry name" value="DUF2626"/>
</dbReference>
<feature type="transmembrane region" description="Helical" evidence="1">
    <location>
        <begin position="28"/>
        <end position="44"/>
    </location>
</feature>
<comment type="caution">
    <text evidence="2">The sequence shown here is derived from an EMBL/GenBank/DDBJ whole genome shotgun (WGS) entry which is preliminary data.</text>
</comment>
<gene>
    <name evidence="2" type="ORF">NDK43_03605</name>
</gene>
<keyword evidence="3" id="KW-1185">Reference proteome</keyword>
<evidence type="ECO:0000256" key="1">
    <source>
        <dbReference type="SAM" id="Phobius"/>
    </source>
</evidence>
<reference evidence="2 3" key="1">
    <citation type="submission" date="2022-06" db="EMBL/GenBank/DDBJ databases">
        <authorList>
            <person name="Jeon C.O."/>
        </authorList>
    </citation>
    <scope>NUCLEOTIDE SEQUENCE [LARGE SCALE GENOMIC DNA]</scope>
    <source>
        <strain evidence="2 3">KCTC 13943</strain>
    </source>
</reference>
<proteinExistence type="predicted"/>
<protein>
    <submittedName>
        <fullName evidence="2">DUF2626 domain-containing protein</fullName>
    </submittedName>
</protein>
<evidence type="ECO:0000313" key="3">
    <source>
        <dbReference type="Proteomes" id="UP001523262"/>
    </source>
</evidence>
<sequence length="85" mass="9961">MDRMFRVLGFWTGIFTIMFYLGHMDKTALLFLAQTGFFVLLSYLKLSERMYMYIFAAYLTIFFAGFTYWTTFMMPLGTMGPVGPL</sequence>